<evidence type="ECO:0000313" key="7">
    <source>
        <dbReference type="EMBL" id="MFM0721731.1"/>
    </source>
</evidence>
<evidence type="ECO:0000313" key="8">
    <source>
        <dbReference type="Proteomes" id="UP001629392"/>
    </source>
</evidence>
<dbReference type="InterPro" id="IPR013149">
    <property type="entry name" value="ADH-like_C"/>
</dbReference>
<dbReference type="InterPro" id="IPR036291">
    <property type="entry name" value="NAD(P)-bd_dom_sf"/>
</dbReference>
<dbReference type="Pfam" id="PF00107">
    <property type="entry name" value="ADH_zinc_N"/>
    <property type="match status" value="1"/>
</dbReference>
<keyword evidence="3" id="KW-0479">Metal-binding</keyword>
<comment type="caution">
    <text evidence="7">The sequence shown here is derived from an EMBL/GenBank/DDBJ whole genome shotgun (WGS) entry which is preliminary data.</text>
</comment>
<dbReference type="RefSeq" id="WP_408157880.1">
    <property type="nucleotide sequence ID" value="NZ_JAQQCL010000052.1"/>
</dbReference>
<protein>
    <submittedName>
        <fullName evidence="7">Zinc-binding dehydrogenase</fullName>
    </submittedName>
</protein>
<proteinExistence type="inferred from homology"/>
<evidence type="ECO:0000256" key="3">
    <source>
        <dbReference type="ARBA" id="ARBA00022723"/>
    </source>
</evidence>
<evidence type="ECO:0000256" key="5">
    <source>
        <dbReference type="ARBA" id="ARBA00023002"/>
    </source>
</evidence>
<comment type="similarity">
    <text evidence="2">Belongs to the zinc-containing alcohol dehydrogenase family.</text>
</comment>
<dbReference type="PANTHER" id="PTHR43350">
    <property type="entry name" value="NAD-DEPENDENT ALCOHOL DEHYDROGENASE"/>
    <property type="match status" value="1"/>
</dbReference>
<organism evidence="7 8">
    <name type="scientific">Paraburkholderia strydomiana</name>
    <dbReference type="NCBI Taxonomy" id="1245417"/>
    <lineage>
        <taxon>Bacteria</taxon>
        <taxon>Pseudomonadati</taxon>
        <taxon>Pseudomonadota</taxon>
        <taxon>Betaproteobacteria</taxon>
        <taxon>Burkholderiales</taxon>
        <taxon>Burkholderiaceae</taxon>
        <taxon>Paraburkholderia</taxon>
    </lineage>
</organism>
<keyword evidence="4" id="KW-0862">Zinc</keyword>
<dbReference type="InterPro" id="IPR011032">
    <property type="entry name" value="GroES-like_sf"/>
</dbReference>
<evidence type="ECO:0000259" key="6">
    <source>
        <dbReference type="Pfam" id="PF00107"/>
    </source>
</evidence>
<dbReference type="EMBL" id="JAQQCL010000052">
    <property type="protein sequence ID" value="MFM0721731.1"/>
    <property type="molecule type" value="Genomic_DNA"/>
</dbReference>
<name>A0ABW9ERP6_9BURK</name>
<evidence type="ECO:0000256" key="1">
    <source>
        <dbReference type="ARBA" id="ARBA00001947"/>
    </source>
</evidence>
<feature type="domain" description="Alcohol dehydrogenase-like C-terminal" evidence="6">
    <location>
        <begin position="150"/>
        <end position="246"/>
    </location>
</feature>
<dbReference type="SUPFAM" id="SSF51735">
    <property type="entry name" value="NAD(P)-binding Rossmann-fold domains"/>
    <property type="match status" value="1"/>
</dbReference>
<gene>
    <name evidence="7" type="ORF">PQQ73_36185</name>
</gene>
<dbReference type="Gene3D" id="3.90.180.10">
    <property type="entry name" value="Medium-chain alcohol dehydrogenases, catalytic domain"/>
    <property type="match status" value="1"/>
</dbReference>
<accession>A0ABW9ERP6</accession>
<dbReference type="PANTHER" id="PTHR43350:SF19">
    <property type="entry name" value="D-GULOSIDE 3-DEHYDROGENASE"/>
    <property type="match status" value="1"/>
</dbReference>
<evidence type="ECO:0000256" key="2">
    <source>
        <dbReference type="ARBA" id="ARBA00008072"/>
    </source>
</evidence>
<dbReference type="SUPFAM" id="SSF50129">
    <property type="entry name" value="GroES-like"/>
    <property type="match status" value="1"/>
</dbReference>
<evidence type="ECO:0000256" key="4">
    <source>
        <dbReference type="ARBA" id="ARBA00022833"/>
    </source>
</evidence>
<dbReference type="Proteomes" id="UP001629392">
    <property type="component" value="Unassembled WGS sequence"/>
</dbReference>
<comment type="cofactor">
    <cofactor evidence="1">
        <name>Zn(2+)</name>
        <dbReference type="ChEBI" id="CHEBI:29105"/>
    </cofactor>
</comment>
<dbReference type="Gene3D" id="3.40.50.720">
    <property type="entry name" value="NAD(P)-binding Rossmann-like Domain"/>
    <property type="match status" value="1"/>
</dbReference>
<sequence>MLSSAGRHQMQEMEICFPAKEQFVLQPCEPSEALLPNEVRGRTVATLVSPGTELAWASGEDFPVKPGYSAVFEVQERGAEVNGAAVGDVLFCMGSHRTYQQVDVAHTVAIPSGMNAETALLARLVGVSMTTLMTTKARPGDPVVICGAGPVGYLAAHIFRISGYEVTVVEPDAKRRAQAKHSGLRSVLPAFPFDRVDLAGQVALVVDCSGHEQAVLDGCRMVRQNGEVVLVGVPWRRQTDLSAHELLNAVFNGFVELRSGWEWAFPLVSRSFKWEELLGGYNNSAQSIMAGFRKAMKWLMEDRIPLAGMVRVESPEAPEKVYRELLARSIDEPFVVFDWRKLHIEH</sequence>
<keyword evidence="5" id="KW-0560">Oxidoreductase</keyword>
<reference evidence="7 8" key="1">
    <citation type="journal article" date="2024" name="Chem. Sci.">
        <title>Discovery of megapolipeptins by genome mining of a Burkholderiales bacteria collection.</title>
        <authorList>
            <person name="Paulo B.S."/>
            <person name="Recchia M.J.J."/>
            <person name="Lee S."/>
            <person name="Fergusson C.H."/>
            <person name="Romanowski S.B."/>
            <person name="Hernandez A."/>
            <person name="Krull N."/>
            <person name="Liu D.Y."/>
            <person name="Cavanagh H."/>
            <person name="Bos A."/>
            <person name="Gray C.A."/>
            <person name="Murphy B.T."/>
            <person name="Linington R.G."/>
            <person name="Eustaquio A.S."/>
        </authorList>
    </citation>
    <scope>NUCLEOTIDE SEQUENCE [LARGE SCALE GENOMIC DNA]</scope>
    <source>
        <strain evidence="7 8">RL17-350-BIC-E</strain>
    </source>
</reference>
<keyword evidence="8" id="KW-1185">Reference proteome</keyword>